<dbReference type="OrthoDB" id="4481052at2"/>
<evidence type="ECO:0000256" key="2">
    <source>
        <dbReference type="SAM" id="Phobius"/>
    </source>
</evidence>
<feature type="region of interest" description="Disordered" evidence="1">
    <location>
        <begin position="125"/>
        <end position="163"/>
    </location>
</feature>
<dbReference type="AlphaFoldDB" id="A0A0M2HYN6"/>
<comment type="caution">
    <text evidence="3">The sequence shown here is derived from an EMBL/GenBank/DDBJ whole genome shotgun (WGS) entry which is preliminary data.</text>
</comment>
<dbReference type="PATRIC" id="fig|273678.4.peg.28"/>
<feature type="transmembrane region" description="Helical" evidence="2">
    <location>
        <begin position="30"/>
        <end position="50"/>
    </location>
</feature>
<keyword evidence="4" id="KW-1185">Reference proteome</keyword>
<dbReference type="EMBL" id="JYJB01000002">
    <property type="protein sequence ID" value="KJL49558.1"/>
    <property type="molecule type" value="Genomic_DNA"/>
</dbReference>
<organism evidence="3 4">
    <name type="scientific">Microbacterium hydrocarbonoxydans</name>
    <dbReference type="NCBI Taxonomy" id="273678"/>
    <lineage>
        <taxon>Bacteria</taxon>
        <taxon>Bacillati</taxon>
        <taxon>Actinomycetota</taxon>
        <taxon>Actinomycetes</taxon>
        <taxon>Micrococcales</taxon>
        <taxon>Microbacteriaceae</taxon>
        <taxon>Microbacterium</taxon>
    </lineage>
</organism>
<dbReference type="STRING" id="273678.RS84_00032"/>
<name>A0A0M2HYN6_9MICO</name>
<dbReference type="RefSeq" id="WP_045255737.1">
    <property type="nucleotide sequence ID" value="NZ_JYJB01000002.1"/>
</dbReference>
<sequence length="163" mass="18651">MYVYTDDDLTRINRDYLGPKGKRLPWVATYRAYGVSIAVLVGMFGLFMALNVPLSQWTALLYAFLSVLVITWIVRRMKRDVSIWAMARAGYQEVTVPRAARPAPKRHTIAASVQRWDYNAQPAPRWWERRSHSTKKTSVTAGSRQPAPTHPGGRRAARRRADH</sequence>
<feature type="compositionally biased region" description="Basic residues" evidence="1">
    <location>
        <begin position="152"/>
        <end position="163"/>
    </location>
</feature>
<keyword evidence="2" id="KW-0472">Membrane</keyword>
<protein>
    <submittedName>
        <fullName evidence="3">Uncharacterized protein</fullName>
    </submittedName>
</protein>
<evidence type="ECO:0000313" key="3">
    <source>
        <dbReference type="EMBL" id="KJL49558.1"/>
    </source>
</evidence>
<keyword evidence="2" id="KW-1133">Transmembrane helix</keyword>
<proteinExistence type="predicted"/>
<evidence type="ECO:0000313" key="4">
    <source>
        <dbReference type="Proteomes" id="UP000033900"/>
    </source>
</evidence>
<keyword evidence="2" id="KW-0812">Transmembrane</keyword>
<reference evidence="3 4" key="1">
    <citation type="submission" date="2015-02" db="EMBL/GenBank/DDBJ databases">
        <title>Draft genome sequences of ten Microbacterium spp. with emphasis on heavy metal contaminated environments.</title>
        <authorList>
            <person name="Corretto E."/>
        </authorList>
    </citation>
    <scope>NUCLEOTIDE SEQUENCE [LARGE SCALE GENOMIC DNA]</scope>
    <source>
        <strain evidence="3 4">SA35</strain>
    </source>
</reference>
<accession>A0A0M2HYN6</accession>
<dbReference type="Proteomes" id="UP000033900">
    <property type="component" value="Unassembled WGS sequence"/>
</dbReference>
<gene>
    <name evidence="3" type="ORF">RS84_00032</name>
</gene>
<feature type="transmembrane region" description="Helical" evidence="2">
    <location>
        <begin position="56"/>
        <end position="74"/>
    </location>
</feature>
<evidence type="ECO:0000256" key="1">
    <source>
        <dbReference type="SAM" id="MobiDB-lite"/>
    </source>
</evidence>